<dbReference type="AlphaFoldDB" id="A0A844HRL8"/>
<evidence type="ECO:0000313" key="6">
    <source>
        <dbReference type="Proteomes" id="UP000449846"/>
    </source>
</evidence>
<organism evidence="5 6">
    <name type="scientific">Paracoccus litorisediminis</name>
    <dbReference type="NCBI Taxonomy" id="2006130"/>
    <lineage>
        <taxon>Bacteria</taxon>
        <taxon>Pseudomonadati</taxon>
        <taxon>Pseudomonadota</taxon>
        <taxon>Alphaproteobacteria</taxon>
        <taxon>Rhodobacterales</taxon>
        <taxon>Paracoccaceae</taxon>
        <taxon>Paracoccus</taxon>
    </lineage>
</organism>
<dbReference type="InterPro" id="IPR008920">
    <property type="entry name" value="TF_FadR/GntR_C"/>
</dbReference>
<dbReference type="PROSITE" id="PS50949">
    <property type="entry name" value="HTH_GNTR"/>
    <property type="match status" value="1"/>
</dbReference>
<dbReference type="Gene3D" id="1.20.120.530">
    <property type="entry name" value="GntR ligand-binding domain-like"/>
    <property type="match status" value="1"/>
</dbReference>
<evidence type="ECO:0000313" key="5">
    <source>
        <dbReference type="EMBL" id="MTH60291.1"/>
    </source>
</evidence>
<keyword evidence="6" id="KW-1185">Reference proteome</keyword>
<evidence type="ECO:0000256" key="2">
    <source>
        <dbReference type="ARBA" id="ARBA00023125"/>
    </source>
</evidence>
<dbReference type="Gene3D" id="1.10.10.10">
    <property type="entry name" value="Winged helix-like DNA-binding domain superfamily/Winged helix DNA-binding domain"/>
    <property type="match status" value="1"/>
</dbReference>
<dbReference type="OrthoDB" id="7834120at2"/>
<feature type="domain" description="HTH gntR-type" evidence="4">
    <location>
        <begin position="16"/>
        <end position="83"/>
    </location>
</feature>
<gene>
    <name evidence="5" type="ORF">GL300_13835</name>
</gene>
<evidence type="ECO:0000256" key="3">
    <source>
        <dbReference type="ARBA" id="ARBA00023163"/>
    </source>
</evidence>
<dbReference type="GO" id="GO:0003700">
    <property type="term" value="F:DNA-binding transcription factor activity"/>
    <property type="evidence" value="ECO:0007669"/>
    <property type="project" value="InterPro"/>
</dbReference>
<keyword evidence="1" id="KW-0805">Transcription regulation</keyword>
<comment type="caution">
    <text evidence="5">The sequence shown here is derived from an EMBL/GenBank/DDBJ whole genome shotgun (WGS) entry which is preliminary data.</text>
</comment>
<dbReference type="Pfam" id="PF00392">
    <property type="entry name" value="GntR"/>
    <property type="match status" value="1"/>
</dbReference>
<evidence type="ECO:0000256" key="1">
    <source>
        <dbReference type="ARBA" id="ARBA00023015"/>
    </source>
</evidence>
<reference evidence="5 6" key="1">
    <citation type="submission" date="2019-11" db="EMBL/GenBank/DDBJ databases">
        <authorList>
            <person name="Dong K."/>
        </authorList>
    </citation>
    <scope>NUCLEOTIDE SEQUENCE [LARGE SCALE GENOMIC DNA]</scope>
    <source>
        <strain evidence="5 6">NBRC 112902</strain>
    </source>
</reference>
<dbReference type="GO" id="GO:0003677">
    <property type="term" value="F:DNA binding"/>
    <property type="evidence" value="ECO:0007669"/>
    <property type="project" value="UniProtKB-KW"/>
</dbReference>
<proteinExistence type="predicted"/>
<dbReference type="InterPro" id="IPR036388">
    <property type="entry name" value="WH-like_DNA-bd_sf"/>
</dbReference>
<accession>A0A844HRL8</accession>
<name>A0A844HRL8_9RHOB</name>
<dbReference type="CDD" id="cd07377">
    <property type="entry name" value="WHTH_GntR"/>
    <property type="match status" value="1"/>
</dbReference>
<dbReference type="InterPro" id="IPR011711">
    <property type="entry name" value="GntR_C"/>
</dbReference>
<dbReference type="Proteomes" id="UP000449846">
    <property type="component" value="Unassembled WGS sequence"/>
</dbReference>
<dbReference type="InterPro" id="IPR000524">
    <property type="entry name" value="Tscrpt_reg_HTH_GntR"/>
</dbReference>
<sequence>MDLQNDTVGTLRVDKATLHDQVVARIRDLIVEGALLPGSRIDESALIEQLGVSRTPFREALRTLAAEGLVEIRPTRGSIVRKLTPDEVFSMLEVLAQLEQLAAELACKRASDAQIAQMVAIHEQMLEFYAKRERMPYFKLNQEFHRGIVSLSANPVLIEIHGNLHARLKRIRFVGNRGPDFWADAVSEHEEMARALQTRDGTLLGEIAARHLLNTWTRVRDAVT</sequence>
<dbReference type="RefSeq" id="WP_155040235.1">
    <property type="nucleotide sequence ID" value="NZ_JBHGCD010000028.1"/>
</dbReference>
<evidence type="ECO:0000259" key="4">
    <source>
        <dbReference type="PROSITE" id="PS50949"/>
    </source>
</evidence>
<dbReference type="EMBL" id="WMIG01000007">
    <property type="protein sequence ID" value="MTH60291.1"/>
    <property type="molecule type" value="Genomic_DNA"/>
</dbReference>
<keyword evidence="2" id="KW-0238">DNA-binding</keyword>
<protein>
    <submittedName>
        <fullName evidence="5">FCD domain-containing protein</fullName>
    </submittedName>
</protein>
<dbReference type="Pfam" id="PF07729">
    <property type="entry name" value="FCD"/>
    <property type="match status" value="1"/>
</dbReference>
<dbReference type="SMART" id="SM00895">
    <property type="entry name" value="FCD"/>
    <property type="match status" value="1"/>
</dbReference>
<dbReference type="SUPFAM" id="SSF48008">
    <property type="entry name" value="GntR ligand-binding domain-like"/>
    <property type="match status" value="1"/>
</dbReference>
<dbReference type="PANTHER" id="PTHR43537">
    <property type="entry name" value="TRANSCRIPTIONAL REGULATOR, GNTR FAMILY"/>
    <property type="match status" value="1"/>
</dbReference>
<dbReference type="SUPFAM" id="SSF46785">
    <property type="entry name" value="Winged helix' DNA-binding domain"/>
    <property type="match status" value="1"/>
</dbReference>
<dbReference type="PRINTS" id="PR00035">
    <property type="entry name" value="HTHGNTR"/>
</dbReference>
<dbReference type="PANTHER" id="PTHR43537:SF50">
    <property type="entry name" value="TRANSCRIPTIONAL REGULATORY PROTEIN"/>
    <property type="match status" value="1"/>
</dbReference>
<keyword evidence="3" id="KW-0804">Transcription</keyword>
<dbReference type="InterPro" id="IPR036390">
    <property type="entry name" value="WH_DNA-bd_sf"/>
</dbReference>
<dbReference type="SMART" id="SM00345">
    <property type="entry name" value="HTH_GNTR"/>
    <property type="match status" value="1"/>
</dbReference>